<dbReference type="Proteomes" id="UP000018890">
    <property type="component" value="Unassembled WGS sequence"/>
</dbReference>
<evidence type="ECO:0000256" key="1">
    <source>
        <dbReference type="ARBA" id="ARBA00023015"/>
    </source>
</evidence>
<evidence type="ECO:0000256" key="2">
    <source>
        <dbReference type="ARBA" id="ARBA00023125"/>
    </source>
</evidence>
<dbReference type="PANTHER" id="PTHR38465">
    <property type="entry name" value="HTH-TYPE TRANSCRIPTIONAL REGULATOR MJ1563-RELATED"/>
    <property type="match status" value="1"/>
</dbReference>
<evidence type="ECO:0000256" key="3">
    <source>
        <dbReference type="ARBA" id="ARBA00023163"/>
    </source>
</evidence>
<organism evidence="5 6">
    <name type="scientific">Halalkalibacter wakoensis JCM 9140</name>
    <dbReference type="NCBI Taxonomy" id="1236970"/>
    <lineage>
        <taxon>Bacteria</taxon>
        <taxon>Bacillati</taxon>
        <taxon>Bacillota</taxon>
        <taxon>Bacilli</taxon>
        <taxon>Bacillales</taxon>
        <taxon>Bacillaceae</taxon>
        <taxon>Halalkalibacter</taxon>
    </lineage>
</organism>
<keyword evidence="2 4" id="KW-0238">DNA-binding</keyword>
<gene>
    <name evidence="5" type="ORF">JCM9140_4220</name>
</gene>
<keyword evidence="1 4" id="KW-0805">Transcription regulation</keyword>
<dbReference type="PANTHER" id="PTHR38465:SF1">
    <property type="entry name" value="HTH-TYPE TRANSCRIPTIONAL REGULATOR MJ1563-RELATED"/>
    <property type="match status" value="1"/>
</dbReference>
<name>W4Q8N2_9BACI</name>
<dbReference type="GO" id="GO:0003677">
    <property type="term" value="F:DNA binding"/>
    <property type="evidence" value="ECO:0007669"/>
    <property type="project" value="UniProtKB-UniRule"/>
</dbReference>
<keyword evidence="3 4" id="KW-0804">Transcription</keyword>
<comment type="similarity">
    <text evidence="4">Belongs to the GbsR family.</text>
</comment>
<dbReference type="InterPro" id="IPR036388">
    <property type="entry name" value="WH-like_DNA-bd_sf"/>
</dbReference>
<dbReference type="SUPFAM" id="SSF46785">
    <property type="entry name" value="Winged helix' DNA-binding domain"/>
    <property type="match status" value="1"/>
</dbReference>
<proteinExistence type="inferred from homology"/>
<evidence type="ECO:0000256" key="4">
    <source>
        <dbReference type="PIRNR" id="PIRNR006707"/>
    </source>
</evidence>
<keyword evidence="6" id="KW-1185">Reference proteome</keyword>
<dbReference type="InterPro" id="IPR026282">
    <property type="entry name" value="MJ1563"/>
</dbReference>
<accession>W4Q8N2</accession>
<evidence type="ECO:0000313" key="6">
    <source>
        <dbReference type="Proteomes" id="UP000018890"/>
    </source>
</evidence>
<dbReference type="EMBL" id="BAUT01000078">
    <property type="protein sequence ID" value="GAE28033.1"/>
    <property type="molecule type" value="Genomic_DNA"/>
</dbReference>
<evidence type="ECO:0000313" key="5">
    <source>
        <dbReference type="EMBL" id="GAE28033.1"/>
    </source>
</evidence>
<sequence length="181" mass="21366">MIMMGDKEKLEQARSRFIDSMAHNMHLYDITPSVGRLYGLLYFSEEPMTLDCMKDELGMSKTTMSTSVRQLQELRMVEKVWKRGVRKDLYQSIDDWYETFTDLFSVKWRMAISSNVASLKKSLEELDELIEDEATSEQVKNEAVIDKKKLKHALDYYDWVGRFVDSIESKEIFEFIPMKDE</sequence>
<dbReference type="AlphaFoldDB" id="W4Q8N2"/>
<dbReference type="InterPro" id="IPR052362">
    <property type="entry name" value="HTH-GbsR_regulator"/>
</dbReference>
<dbReference type="Gene3D" id="1.10.10.10">
    <property type="entry name" value="Winged helix-like DNA-binding domain superfamily/Winged helix DNA-binding domain"/>
    <property type="match status" value="1"/>
</dbReference>
<dbReference type="PIRSF" id="PIRSF006707">
    <property type="entry name" value="MJ1563"/>
    <property type="match status" value="1"/>
</dbReference>
<comment type="caution">
    <text evidence="5">The sequence shown here is derived from an EMBL/GenBank/DDBJ whole genome shotgun (WGS) entry which is preliminary data.</text>
</comment>
<dbReference type="STRING" id="1236970.JCM9140_4220"/>
<protein>
    <recommendedName>
        <fullName evidence="4">HTH-type transcriptional regulator</fullName>
    </recommendedName>
</protein>
<reference evidence="5" key="1">
    <citation type="journal article" date="2014" name="Genome Announc.">
        <title>Draft Genome Sequences of Three Alkaliphilic Bacillus Strains, Bacillus wakoensis JCM 9140T, Bacillus akibai JCM 9157T, and Bacillus hemicellulosilyticus JCM 9152T.</title>
        <authorList>
            <person name="Yuki M."/>
            <person name="Oshima K."/>
            <person name="Suda W."/>
            <person name="Oshida Y."/>
            <person name="Kitamura K."/>
            <person name="Iida T."/>
            <person name="Hattori M."/>
            <person name="Ohkuma M."/>
        </authorList>
    </citation>
    <scope>NUCLEOTIDE SEQUENCE [LARGE SCALE GENOMIC DNA]</scope>
    <source>
        <strain evidence="5">JCM 9140</strain>
    </source>
</reference>
<dbReference type="InterPro" id="IPR036390">
    <property type="entry name" value="WH_DNA-bd_sf"/>
</dbReference>